<accession>A0A2N1M7I8</accession>
<reference evidence="1 2" key="1">
    <citation type="submission" date="2016-04" db="EMBL/GenBank/DDBJ databases">
        <title>Genome analyses suggest a sexual origin of heterokaryosis in a supposedly ancient asexual fungus.</title>
        <authorList>
            <person name="Ropars J."/>
            <person name="Sedzielewska K."/>
            <person name="Noel J."/>
            <person name="Charron P."/>
            <person name="Farinelli L."/>
            <person name="Marton T."/>
            <person name="Kruger M."/>
            <person name="Pelin A."/>
            <person name="Brachmann A."/>
            <person name="Corradi N."/>
        </authorList>
    </citation>
    <scope>NUCLEOTIDE SEQUENCE [LARGE SCALE GENOMIC DNA]</scope>
    <source>
        <strain evidence="1 2">C2</strain>
    </source>
</reference>
<organism evidence="1 2">
    <name type="scientific">Rhizophagus irregularis</name>
    <dbReference type="NCBI Taxonomy" id="588596"/>
    <lineage>
        <taxon>Eukaryota</taxon>
        <taxon>Fungi</taxon>
        <taxon>Fungi incertae sedis</taxon>
        <taxon>Mucoromycota</taxon>
        <taxon>Glomeromycotina</taxon>
        <taxon>Glomeromycetes</taxon>
        <taxon>Glomerales</taxon>
        <taxon>Glomeraceae</taxon>
        <taxon>Rhizophagus</taxon>
    </lineage>
</organism>
<name>A0A2N1M7I8_9GLOM</name>
<evidence type="ECO:0000313" key="2">
    <source>
        <dbReference type="Proteomes" id="UP000233469"/>
    </source>
</evidence>
<gene>
    <name evidence="1" type="ORF">RhiirC2_373596</name>
</gene>
<dbReference type="AlphaFoldDB" id="A0A2N1M7I8"/>
<reference evidence="1 2" key="2">
    <citation type="submission" date="2017-10" db="EMBL/GenBank/DDBJ databases">
        <title>Extensive intraspecific genome diversity in a model arbuscular mycorrhizal fungus.</title>
        <authorList>
            <person name="Chen E.C.H."/>
            <person name="Morin E."/>
            <person name="Baudet D."/>
            <person name="Noel J."/>
            <person name="Ndikumana S."/>
            <person name="Charron P."/>
            <person name="St-Onge C."/>
            <person name="Giorgi J."/>
            <person name="Grigoriev I.V."/>
            <person name="Roux C."/>
            <person name="Martin F.M."/>
            <person name="Corradi N."/>
        </authorList>
    </citation>
    <scope>NUCLEOTIDE SEQUENCE [LARGE SCALE GENOMIC DNA]</scope>
    <source>
        <strain evidence="1 2">C2</strain>
    </source>
</reference>
<proteinExistence type="predicted"/>
<sequence>MVNQMNKGKKRPNNYEVGDLVQISVPKIDRFGTDQPILPCKILEKINNQYRLGSQFGVINVFYSAGEISPLGVNQFPELEIIPTSTITVREAARLQNIGSTTGTICNCKGNCNSNRCYCRKMGNNCGSRCHGGRQCQNKNEVN</sequence>
<dbReference type="EMBL" id="LLXL01004254">
    <property type="protein sequence ID" value="PKK57589.1"/>
    <property type="molecule type" value="Genomic_DNA"/>
</dbReference>
<dbReference type="Proteomes" id="UP000233469">
    <property type="component" value="Unassembled WGS sequence"/>
</dbReference>
<dbReference type="VEuPathDB" id="FungiDB:FUN_012543"/>
<comment type="caution">
    <text evidence="1">The sequence shown here is derived from an EMBL/GenBank/DDBJ whole genome shotgun (WGS) entry which is preliminary data.</text>
</comment>
<evidence type="ECO:0000313" key="1">
    <source>
        <dbReference type="EMBL" id="PKK57589.1"/>
    </source>
</evidence>
<dbReference type="VEuPathDB" id="FungiDB:RhiirA1_467889"/>
<protein>
    <submittedName>
        <fullName evidence="1">Uncharacterized protein</fullName>
    </submittedName>
</protein>